<proteinExistence type="predicted"/>
<sequence length="148" mass="16400">MPSKCHNCTALSAKLEKMKGRMLFFKSQLSYDSDNSSLSYDNIGGVSNISGDIESDDEDLDCDDAEIFTSEPSALSQVDEEPSVEESSTDTESEAGDNAVGESLAAKERECVFNDKSMKFSTNVDLLILNDFRYRGIAGNVWERNKWI</sequence>
<comment type="caution">
    <text evidence="2">The sequence shown here is derived from an EMBL/GenBank/DDBJ whole genome shotgun (WGS) entry which is preliminary data.</text>
</comment>
<dbReference type="Proteomes" id="UP001152795">
    <property type="component" value="Unassembled WGS sequence"/>
</dbReference>
<dbReference type="EMBL" id="CACRXK020000220">
    <property type="protein sequence ID" value="CAB3979705.1"/>
    <property type="molecule type" value="Genomic_DNA"/>
</dbReference>
<evidence type="ECO:0000313" key="2">
    <source>
        <dbReference type="EMBL" id="CAB3979705.1"/>
    </source>
</evidence>
<protein>
    <submittedName>
        <fullName evidence="2">Uncharacterized protein</fullName>
    </submittedName>
</protein>
<keyword evidence="3" id="KW-1185">Reference proteome</keyword>
<feature type="region of interest" description="Disordered" evidence="1">
    <location>
        <begin position="71"/>
        <end position="103"/>
    </location>
</feature>
<name>A0A6S7FJ51_PARCT</name>
<gene>
    <name evidence="2" type="ORF">PACLA_8A065105</name>
</gene>
<evidence type="ECO:0000313" key="3">
    <source>
        <dbReference type="Proteomes" id="UP001152795"/>
    </source>
</evidence>
<dbReference type="AlphaFoldDB" id="A0A6S7FJ51"/>
<organism evidence="2 3">
    <name type="scientific">Paramuricea clavata</name>
    <name type="common">Red gorgonian</name>
    <name type="synonym">Violescent sea-whip</name>
    <dbReference type="NCBI Taxonomy" id="317549"/>
    <lineage>
        <taxon>Eukaryota</taxon>
        <taxon>Metazoa</taxon>
        <taxon>Cnidaria</taxon>
        <taxon>Anthozoa</taxon>
        <taxon>Octocorallia</taxon>
        <taxon>Malacalcyonacea</taxon>
        <taxon>Plexauridae</taxon>
        <taxon>Paramuricea</taxon>
    </lineage>
</organism>
<evidence type="ECO:0000256" key="1">
    <source>
        <dbReference type="SAM" id="MobiDB-lite"/>
    </source>
</evidence>
<feature type="compositionally biased region" description="Acidic residues" evidence="1">
    <location>
        <begin position="78"/>
        <end position="95"/>
    </location>
</feature>
<accession>A0A6S7FJ51</accession>
<reference evidence="2" key="1">
    <citation type="submission" date="2020-04" db="EMBL/GenBank/DDBJ databases">
        <authorList>
            <person name="Alioto T."/>
            <person name="Alioto T."/>
            <person name="Gomez Garrido J."/>
        </authorList>
    </citation>
    <scope>NUCLEOTIDE SEQUENCE</scope>
    <source>
        <strain evidence="2">A484AB</strain>
    </source>
</reference>